<dbReference type="InterPro" id="IPR025948">
    <property type="entry name" value="HTH-like_dom"/>
</dbReference>
<dbReference type="InterPro" id="IPR050900">
    <property type="entry name" value="Transposase_IS3/IS150/IS904"/>
</dbReference>
<dbReference type="InterPro" id="IPR012337">
    <property type="entry name" value="RNaseH-like_sf"/>
</dbReference>
<organism evidence="4 5">
    <name type="scientific">Corynebacterium lipophilum</name>
    <dbReference type="NCBI Taxonomy" id="2804918"/>
    <lineage>
        <taxon>Bacteria</taxon>
        <taxon>Bacillati</taxon>
        <taxon>Actinomycetota</taxon>
        <taxon>Actinomycetes</taxon>
        <taxon>Mycobacteriales</taxon>
        <taxon>Corynebacteriaceae</taxon>
        <taxon>Corynebacterium</taxon>
    </lineage>
</organism>
<proteinExistence type="predicted"/>
<comment type="function">
    <text evidence="1">Involved in the transposition of the insertion sequence.</text>
</comment>
<feature type="non-terminal residue" evidence="4">
    <location>
        <position position="568"/>
    </location>
</feature>
<dbReference type="Pfam" id="PF13276">
    <property type="entry name" value="HTH_21"/>
    <property type="match status" value="1"/>
</dbReference>
<evidence type="ECO:0000256" key="2">
    <source>
        <dbReference type="SAM" id="MobiDB-lite"/>
    </source>
</evidence>
<dbReference type="SUPFAM" id="SSF53098">
    <property type="entry name" value="Ribonuclease H-like"/>
    <property type="match status" value="1"/>
</dbReference>
<protein>
    <submittedName>
        <fullName evidence="4">DDE-type integrase/transposase/recombinase</fullName>
    </submittedName>
</protein>
<dbReference type="Gene3D" id="3.30.420.10">
    <property type="entry name" value="Ribonuclease H-like superfamily/Ribonuclease H"/>
    <property type="match status" value="1"/>
</dbReference>
<name>A0AAW5HXL8_9CORY</name>
<dbReference type="GO" id="GO:0003676">
    <property type="term" value="F:nucleic acid binding"/>
    <property type="evidence" value="ECO:0007669"/>
    <property type="project" value="InterPro"/>
</dbReference>
<dbReference type="Pfam" id="PF00665">
    <property type="entry name" value="rve"/>
    <property type="match status" value="1"/>
</dbReference>
<sequence>MPAKFPDTVRESAVDKYFEGMTTPEVCDWVAHVTGRRPAAGSVKNWITDRRNGYIRSDGPPTAEAIAKAVARRLTSTKSLRRIAAEFQVSFHSVGRWTRELWPDEEERNDAASMTFDAAYQATMKRVSYNRKTKRARKHQRTTINRNTATPPRPVDEWLPGPGPIPDLDALPDDPEVLKKMLADERDRQAVKDAIIEVLMGGETQGKVTVRDGVLTTAAKAAVVVAITDARGVSIKKACQLVGIAESTFYHHQGKHQRVLARRSARREQYKPMILQAVAESNQSYGYRRIHAWLKARGHRVSEKIVRELMGELACRPPAKQSTKYSSYTGETAHSPANLLLVKPRTTACACHDTAQQPTPEVIELSEHFRTHADAKGLIHDFHADTPWEKIGTDVTEIHCPDGKLYLSAAIDFYDGMPIAVTMSTSPNHDLVADMIARIDAVKPDGVQPIIHSDRGGLYRSTKWVKLITDHTHNRLDCPKCQEGKWCRARWRYIPSLSRKGTSGDNARTEGFFGTMKQELLKGRAHTSQMTVAQMREYIESYIDFYIHTRLKSTLGDGYTTIAEHRQA</sequence>
<feature type="compositionally biased region" description="Basic residues" evidence="2">
    <location>
        <begin position="130"/>
        <end position="141"/>
    </location>
</feature>
<dbReference type="PROSITE" id="PS50994">
    <property type="entry name" value="INTEGRASE"/>
    <property type="match status" value="1"/>
</dbReference>
<dbReference type="AlphaFoldDB" id="A0AAW5HXL8"/>
<dbReference type="GO" id="GO:0015074">
    <property type="term" value="P:DNA integration"/>
    <property type="evidence" value="ECO:0007669"/>
    <property type="project" value="InterPro"/>
</dbReference>
<evidence type="ECO:0000256" key="1">
    <source>
        <dbReference type="ARBA" id="ARBA00002286"/>
    </source>
</evidence>
<feature type="region of interest" description="Disordered" evidence="2">
    <location>
        <begin position="130"/>
        <end position="158"/>
    </location>
</feature>
<evidence type="ECO:0000259" key="3">
    <source>
        <dbReference type="PROSITE" id="PS50994"/>
    </source>
</evidence>
<evidence type="ECO:0000313" key="4">
    <source>
        <dbReference type="EMBL" id="MCO6395512.1"/>
    </source>
</evidence>
<dbReference type="Proteomes" id="UP001205920">
    <property type="component" value="Unassembled WGS sequence"/>
</dbReference>
<keyword evidence="5" id="KW-1185">Reference proteome</keyword>
<dbReference type="InterPro" id="IPR036397">
    <property type="entry name" value="RNaseH_sf"/>
</dbReference>
<dbReference type="Pfam" id="PF13333">
    <property type="entry name" value="rve_2"/>
    <property type="match status" value="1"/>
</dbReference>
<feature type="domain" description="Integrase catalytic" evidence="3">
    <location>
        <begin position="383"/>
        <end position="568"/>
    </location>
</feature>
<dbReference type="PANTHER" id="PTHR46889">
    <property type="entry name" value="TRANSPOSASE INSF FOR INSERTION SEQUENCE IS3B-RELATED"/>
    <property type="match status" value="1"/>
</dbReference>
<gene>
    <name evidence="4" type="ORF">JMN37_11160</name>
</gene>
<dbReference type="EMBL" id="JAEUWV010000041">
    <property type="protein sequence ID" value="MCO6395512.1"/>
    <property type="molecule type" value="Genomic_DNA"/>
</dbReference>
<comment type="caution">
    <text evidence="4">The sequence shown here is derived from an EMBL/GenBank/DDBJ whole genome shotgun (WGS) entry which is preliminary data.</text>
</comment>
<evidence type="ECO:0000313" key="5">
    <source>
        <dbReference type="Proteomes" id="UP001205920"/>
    </source>
</evidence>
<dbReference type="RefSeq" id="WP_252932196.1">
    <property type="nucleotide sequence ID" value="NZ_JAEUWV010000041.1"/>
</dbReference>
<dbReference type="InterPro" id="IPR001584">
    <property type="entry name" value="Integrase_cat-core"/>
</dbReference>
<reference evidence="4 5" key="1">
    <citation type="submission" date="2021-01" db="EMBL/GenBank/DDBJ databases">
        <title>Identification and Characterization of Corynebacterium sp.</title>
        <authorList>
            <person name="Luo Q."/>
            <person name="Qu P."/>
            <person name="Chen Q."/>
        </authorList>
    </citation>
    <scope>NUCLEOTIDE SEQUENCE [LARGE SCALE GENOMIC DNA]</scope>
    <source>
        <strain evidence="4 5">MC-18</strain>
    </source>
</reference>
<accession>A0AAW5HXL8</accession>